<proteinExistence type="predicted"/>
<protein>
    <recommendedName>
        <fullName evidence="3">DUF7159 domain-containing protein</fullName>
    </recommendedName>
</protein>
<keyword evidence="2" id="KW-0472">Membrane</keyword>
<reference evidence="4" key="1">
    <citation type="submission" date="2016-03" db="EMBL/GenBank/DDBJ databases">
        <authorList>
            <person name="Ploux O."/>
        </authorList>
    </citation>
    <scope>NUCLEOTIDE SEQUENCE</scope>
    <source>
        <strain evidence="4">UC10</strain>
    </source>
</reference>
<feature type="domain" description="DUF7159" evidence="3">
    <location>
        <begin position="2"/>
        <end position="212"/>
    </location>
</feature>
<gene>
    <name evidence="4" type="ORF">MHPYR_230060</name>
</gene>
<name>A0A1Y5PDG4_9MYCO</name>
<accession>A0A1Y5PDG4</accession>
<dbReference type="AlphaFoldDB" id="A0A1Y5PDG4"/>
<evidence type="ECO:0000313" key="4">
    <source>
        <dbReference type="EMBL" id="SBS75490.1"/>
    </source>
</evidence>
<organism evidence="4">
    <name type="scientific">uncultured Mycobacterium sp</name>
    <dbReference type="NCBI Taxonomy" id="171292"/>
    <lineage>
        <taxon>Bacteria</taxon>
        <taxon>Bacillati</taxon>
        <taxon>Actinomycetota</taxon>
        <taxon>Actinomycetes</taxon>
        <taxon>Mycobacteriales</taxon>
        <taxon>Mycobacteriaceae</taxon>
        <taxon>Mycobacterium</taxon>
        <taxon>environmental samples</taxon>
    </lineage>
</organism>
<dbReference type="InterPro" id="IPR055583">
    <property type="entry name" value="DUF7159"/>
</dbReference>
<evidence type="ECO:0000259" key="3">
    <source>
        <dbReference type="Pfam" id="PF23717"/>
    </source>
</evidence>
<sequence length="528" mass="53644">MDVALGVAVTGPSARLALLDFDTGDVLDESDFALSSDPVGHLHTAIAGTHRTLHEGDHRLVATRLYWPDQVQAQGLARALTQSGLDDVTTISGAEAATALVRGAARNGECALLFVDEDTATLSIVGADAVTTSVIAAEAYSGADPVPACATLLRRLAEEPGAATGVYLVATSGDPKLVAAGLRSKLPLAVPDHPAFAIARGAAAAAHTSAATAPAQPAAVRVRVRQRTPVAAAVAAPAVATEESPLIGSNLAYSMAYDSGPLSIEDPARYPRDSVPLQRAMHPLSYTSDPTEVDSAVAPAARPQVLLVGSAAAAVAVVALAGLAVVVALGIRPQTIAQPVFSAYETDQGPVKGKFGAVVPMLEQKPDVVMPDAVAIPDAVSDGGYKVVYSSGGGIPSGGPIHLPVSVPAPPVEAVPAPGLPQPGIVLPPFKLPPPPPIIVQLPPPGPIKLPPPPVIKLPPPPPPIKLPPPPVIKLPPPPPPIKLPPPPPPPKLPPPPVIKLPPPPVIKLPPPPKIPRICVPMLPCVGG</sequence>
<feature type="transmembrane region" description="Helical" evidence="2">
    <location>
        <begin position="305"/>
        <end position="331"/>
    </location>
</feature>
<evidence type="ECO:0000256" key="2">
    <source>
        <dbReference type="SAM" id="Phobius"/>
    </source>
</evidence>
<keyword evidence="2" id="KW-0812">Transmembrane</keyword>
<feature type="region of interest" description="Disordered" evidence="1">
    <location>
        <begin position="467"/>
        <end position="496"/>
    </location>
</feature>
<keyword evidence="2" id="KW-1133">Transmembrane helix</keyword>
<dbReference type="Pfam" id="PF23717">
    <property type="entry name" value="DUF7159"/>
    <property type="match status" value="1"/>
</dbReference>
<evidence type="ECO:0000256" key="1">
    <source>
        <dbReference type="SAM" id="MobiDB-lite"/>
    </source>
</evidence>
<dbReference type="EMBL" id="FLQS01000016">
    <property type="protein sequence ID" value="SBS75490.1"/>
    <property type="molecule type" value="Genomic_DNA"/>
</dbReference>